<dbReference type="InterPro" id="IPR000866">
    <property type="entry name" value="AhpC/TSA"/>
</dbReference>
<accession>A0A412X0J7</accession>
<evidence type="ECO:0000256" key="1">
    <source>
        <dbReference type="ARBA" id="ARBA00004196"/>
    </source>
</evidence>
<keyword evidence="3" id="KW-1015">Disulfide bond</keyword>
<dbReference type="CDD" id="cd02966">
    <property type="entry name" value="TlpA_like_family"/>
    <property type="match status" value="1"/>
</dbReference>
<proteinExistence type="predicted"/>
<protein>
    <submittedName>
        <fullName evidence="6">AhpC/TSA family protein</fullName>
    </submittedName>
</protein>
<dbReference type="GO" id="GO:0016209">
    <property type="term" value="F:antioxidant activity"/>
    <property type="evidence" value="ECO:0007669"/>
    <property type="project" value="InterPro"/>
</dbReference>
<comment type="caution">
    <text evidence="6">The sequence shown here is derived from an EMBL/GenBank/DDBJ whole genome shotgun (WGS) entry which is preliminary data.</text>
</comment>
<dbReference type="Gene3D" id="3.40.30.10">
    <property type="entry name" value="Glutaredoxin"/>
    <property type="match status" value="1"/>
</dbReference>
<dbReference type="EMBL" id="QRZA01000011">
    <property type="protein sequence ID" value="RGV33764.1"/>
    <property type="molecule type" value="Genomic_DNA"/>
</dbReference>
<dbReference type="PANTHER" id="PTHR42852">
    <property type="entry name" value="THIOL:DISULFIDE INTERCHANGE PROTEIN DSBE"/>
    <property type="match status" value="1"/>
</dbReference>
<dbReference type="GO" id="GO:0030313">
    <property type="term" value="C:cell envelope"/>
    <property type="evidence" value="ECO:0007669"/>
    <property type="project" value="UniProtKB-SubCell"/>
</dbReference>
<dbReference type="PANTHER" id="PTHR42852:SF6">
    <property type="entry name" value="THIOL:DISULFIDE INTERCHANGE PROTEIN DSBE"/>
    <property type="match status" value="1"/>
</dbReference>
<dbReference type="GO" id="GO:0017004">
    <property type="term" value="P:cytochrome complex assembly"/>
    <property type="evidence" value="ECO:0007669"/>
    <property type="project" value="UniProtKB-KW"/>
</dbReference>
<keyword evidence="2" id="KW-0201">Cytochrome c-type biogenesis</keyword>
<keyword evidence="4" id="KW-0676">Redox-active center</keyword>
<dbReference type="Pfam" id="PF00578">
    <property type="entry name" value="AhpC-TSA"/>
    <property type="match status" value="1"/>
</dbReference>
<reference evidence="6 7" key="1">
    <citation type="submission" date="2018-08" db="EMBL/GenBank/DDBJ databases">
        <title>A genome reference for cultivated species of the human gut microbiota.</title>
        <authorList>
            <person name="Zou Y."/>
            <person name="Xue W."/>
            <person name="Luo G."/>
        </authorList>
    </citation>
    <scope>NUCLEOTIDE SEQUENCE [LARGE SCALE GENOMIC DNA]</scope>
    <source>
        <strain evidence="6 7">AF14-49</strain>
    </source>
</reference>
<gene>
    <name evidence="6" type="ORF">DWW18_10205</name>
</gene>
<comment type="subcellular location">
    <subcellularLocation>
        <location evidence="1">Cell envelope</location>
    </subcellularLocation>
</comment>
<sequence>MCWQLCRRRRIHQRSYSCINKRMKGLLGIWLVICVCACTSKDVCHVQGRIEGIKDDVEIAVLRQVAGFQYDTVMNVSMQGGRFQFDLPGEYYGEAYELQFGNLSGRALFFAEKGNVQVRGHVDSLFFSRASGTRGNDEWQSYQRFTKLLSEKRENAMFAPKMREASEEEQMARRKVIMQEYEEELLRFQDQLVGDGNSLATLYSYWKRYLNMDADEIYSVLKKFDQQLAGNRYYLDMKNRAETLTRVAPGSMAPVFTAITLEGDTISLADLRGKYVILDFWASWCMPCRAESVHVKEIYQKFHEKGLDVFSVSSDKDEQAWRKAIEDDGMVWNQGILRGKNKKHVYELYGIVGIPAIWVIDPDGKIIAKGLRGEKLKDFCSQLFD</sequence>
<dbReference type="GO" id="GO:0016491">
    <property type="term" value="F:oxidoreductase activity"/>
    <property type="evidence" value="ECO:0007669"/>
    <property type="project" value="InterPro"/>
</dbReference>
<name>A0A412X0J7_9BACT</name>
<evidence type="ECO:0000259" key="5">
    <source>
        <dbReference type="PROSITE" id="PS51352"/>
    </source>
</evidence>
<evidence type="ECO:0000256" key="2">
    <source>
        <dbReference type="ARBA" id="ARBA00022748"/>
    </source>
</evidence>
<dbReference type="SUPFAM" id="SSF52833">
    <property type="entry name" value="Thioredoxin-like"/>
    <property type="match status" value="1"/>
</dbReference>
<dbReference type="PROSITE" id="PS51352">
    <property type="entry name" value="THIOREDOXIN_2"/>
    <property type="match status" value="1"/>
</dbReference>
<dbReference type="AlphaFoldDB" id="A0A412X0J7"/>
<evidence type="ECO:0000313" key="6">
    <source>
        <dbReference type="EMBL" id="RGV33764.1"/>
    </source>
</evidence>
<dbReference type="Pfam" id="PF14289">
    <property type="entry name" value="DUF4369"/>
    <property type="match status" value="1"/>
</dbReference>
<dbReference type="Proteomes" id="UP000283589">
    <property type="component" value="Unassembled WGS sequence"/>
</dbReference>
<evidence type="ECO:0000256" key="4">
    <source>
        <dbReference type="ARBA" id="ARBA00023284"/>
    </source>
</evidence>
<dbReference type="InterPro" id="IPR025380">
    <property type="entry name" value="DUF4369"/>
</dbReference>
<dbReference type="InterPro" id="IPR050553">
    <property type="entry name" value="Thioredoxin_ResA/DsbE_sf"/>
</dbReference>
<feature type="domain" description="Thioredoxin" evidence="5">
    <location>
        <begin position="247"/>
        <end position="385"/>
    </location>
</feature>
<dbReference type="InterPro" id="IPR036249">
    <property type="entry name" value="Thioredoxin-like_sf"/>
</dbReference>
<organism evidence="6 7">
    <name type="scientific">Butyricimonas virosa</name>
    <dbReference type="NCBI Taxonomy" id="544645"/>
    <lineage>
        <taxon>Bacteria</taxon>
        <taxon>Pseudomonadati</taxon>
        <taxon>Bacteroidota</taxon>
        <taxon>Bacteroidia</taxon>
        <taxon>Bacteroidales</taxon>
        <taxon>Odoribacteraceae</taxon>
        <taxon>Butyricimonas</taxon>
    </lineage>
</organism>
<dbReference type="STRING" id="1121130.GCA_000519105_01581"/>
<evidence type="ECO:0000256" key="3">
    <source>
        <dbReference type="ARBA" id="ARBA00023157"/>
    </source>
</evidence>
<dbReference type="InterPro" id="IPR013766">
    <property type="entry name" value="Thioredoxin_domain"/>
</dbReference>
<evidence type="ECO:0000313" key="7">
    <source>
        <dbReference type="Proteomes" id="UP000283589"/>
    </source>
</evidence>